<dbReference type="Pfam" id="PF18545">
    <property type="entry name" value="HalOD1"/>
    <property type="match status" value="1"/>
</dbReference>
<protein>
    <recommendedName>
        <fullName evidence="1">Halobacterial output domain-containing protein</fullName>
    </recommendedName>
</protein>
<dbReference type="OrthoDB" id="271604at2157"/>
<reference evidence="3 4" key="2">
    <citation type="submission" date="2017-01" db="EMBL/GenBank/DDBJ databases">
        <authorList>
            <person name="Mah S.A."/>
            <person name="Swanson W.J."/>
            <person name="Moy G.W."/>
            <person name="Vacquier V.D."/>
        </authorList>
    </citation>
    <scope>NUCLEOTIDE SEQUENCE [LARGE SCALE GENOMIC DNA]</scope>
    <source>
        <strain evidence="3 4">CGMCC 1.8909</strain>
    </source>
</reference>
<dbReference type="GeneID" id="30957522"/>
<keyword evidence="4" id="KW-1185">Reference proteome</keyword>
<feature type="domain" description="Halobacterial output" evidence="1">
    <location>
        <begin position="13"/>
        <end position="75"/>
    </location>
</feature>
<organism evidence="3 4">
    <name type="scientific">Natronorubrum daqingense</name>
    <dbReference type="NCBI Taxonomy" id="588898"/>
    <lineage>
        <taxon>Archaea</taxon>
        <taxon>Methanobacteriati</taxon>
        <taxon>Methanobacteriota</taxon>
        <taxon>Stenosarchaea group</taxon>
        <taxon>Halobacteria</taxon>
        <taxon>Halobacteriales</taxon>
        <taxon>Natrialbaceae</taxon>
        <taxon>Natronorubrum</taxon>
    </lineage>
</organism>
<dbReference type="EMBL" id="FTNP01000001">
    <property type="protein sequence ID" value="SIR36751.1"/>
    <property type="molecule type" value="Genomic_DNA"/>
</dbReference>
<evidence type="ECO:0000313" key="4">
    <source>
        <dbReference type="Proteomes" id="UP000185687"/>
    </source>
</evidence>
<evidence type="ECO:0000313" key="3">
    <source>
        <dbReference type="EMBL" id="SIR36751.1"/>
    </source>
</evidence>
<accession>A0A1N7ACP5</accession>
<dbReference type="STRING" id="588898.BB347_16225"/>
<name>A0A1N7ACP5_9EURY</name>
<proteinExistence type="predicted"/>
<dbReference type="Proteomes" id="UP000185687">
    <property type="component" value="Unassembled WGS sequence"/>
</dbReference>
<sequence>MNAHQSTTVAASDDQRPSMAVVDLISQATGTNPIELEPLYNVIDPDVLDSLCTSSSGFSTLEFEYAGRTVAVEQTADGVEISLETVTIGATGASADAESEPTVSE</sequence>
<dbReference type="RefSeq" id="WP_076579823.1">
    <property type="nucleotide sequence ID" value="NZ_CP019327.1"/>
</dbReference>
<dbReference type="AlphaFoldDB" id="A0A1N7ACP5"/>
<gene>
    <name evidence="2" type="ORF">BB347_16225</name>
    <name evidence="3" type="ORF">SAMN05421809_1114</name>
</gene>
<dbReference type="KEGG" id="hda:BB347_16225"/>
<evidence type="ECO:0000259" key="1">
    <source>
        <dbReference type="Pfam" id="PF18545"/>
    </source>
</evidence>
<evidence type="ECO:0000313" key="5">
    <source>
        <dbReference type="Proteomes" id="UP000187321"/>
    </source>
</evidence>
<dbReference type="Proteomes" id="UP000187321">
    <property type="component" value="Chromosome"/>
</dbReference>
<evidence type="ECO:0000313" key="2">
    <source>
        <dbReference type="EMBL" id="APX98034.1"/>
    </source>
</evidence>
<dbReference type="InterPro" id="IPR040624">
    <property type="entry name" value="HalOD1"/>
</dbReference>
<dbReference type="EMBL" id="CP019327">
    <property type="protein sequence ID" value="APX98034.1"/>
    <property type="molecule type" value="Genomic_DNA"/>
</dbReference>
<reference evidence="2 5" key="1">
    <citation type="submission" date="2017-01" db="EMBL/GenBank/DDBJ databases">
        <title>Complete genome sequence of Haloterrigena daqingensis type strain (JX313T).</title>
        <authorList>
            <person name="Shuang W."/>
        </authorList>
    </citation>
    <scope>NUCLEOTIDE SEQUENCE [LARGE SCALE GENOMIC DNA]</scope>
    <source>
        <strain evidence="2 5">JX313</strain>
    </source>
</reference>